<name>A0A3B0RD79_9ZZZZ</name>
<reference evidence="5" key="1">
    <citation type="submission" date="2018-06" db="EMBL/GenBank/DDBJ databases">
        <authorList>
            <person name="Zhirakovskaya E."/>
        </authorList>
    </citation>
    <scope>NUCLEOTIDE SEQUENCE</scope>
</reference>
<dbReference type="Gene3D" id="3.10.300.10">
    <property type="entry name" value="Methylpurine-DNA glycosylase (MPG)"/>
    <property type="match status" value="1"/>
</dbReference>
<dbReference type="InterPro" id="IPR011034">
    <property type="entry name" value="Formyl_transferase-like_C_sf"/>
</dbReference>
<dbReference type="SUPFAM" id="SSF50486">
    <property type="entry name" value="FMT C-terminal domain-like"/>
    <property type="match status" value="1"/>
</dbReference>
<comment type="similarity">
    <text evidence="1">Belongs to the DNA glycosylase MPG family.</text>
</comment>
<dbReference type="Pfam" id="PF02245">
    <property type="entry name" value="Pur_DNA_glyco"/>
    <property type="match status" value="1"/>
</dbReference>
<keyword evidence="5" id="KW-0326">Glycosidase</keyword>
<dbReference type="PANTHER" id="PTHR10429:SF0">
    <property type="entry name" value="DNA-3-METHYLADENINE GLYCOSYLASE"/>
    <property type="match status" value="1"/>
</dbReference>
<dbReference type="InterPro" id="IPR003180">
    <property type="entry name" value="MPG"/>
</dbReference>
<dbReference type="HAMAP" id="MF_00527">
    <property type="entry name" value="3MGH"/>
    <property type="match status" value="1"/>
</dbReference>
<dbReference type="PANTHER" id="PTHR10429">
    <property type="entry name" value="DNA-3-METHYLADENINE GLYCOSYLASE"/>
    <property type="match status" value="1"/>
</dbReference>
<evidence type="ECO:0000256" key="4">
    <source>
        <dbReference type="ARBA" id="ARBA00023204"/>
    </source>
</evidence>
<dbReference type="AlphaFoldDB" id="A0A3B0RD79"/>
<proteinExistence type="inferred from homology"/>
<dbReference type="GO" id="GO:0006284">
    <property type="term" value="P:base-excision repair"/>
    <property type="evidence" value="ECO:0007669"/>
    <property type="project" value="InterPro"/>
</dbReference>
<dbReference type="GO" id="GO:0003905">
    <property type="term" value="F:alkylbase DNA N-glycosylase activity"/>
    <property type="evidence" value="ECO:0007669"/>
    <property type="project" value="UniProtKB-EC"/>
</dbReference>
<accession>A0A3B0RD79</accession>
<sequence length="193" mass="20551">MDDLVAGTALDVAPRLIGCLLTTRIRGVATSVRLIEVEAYGGSDDPASHAYGGPTERNRSMFLAAGHLYVYLSYGIHQLVNIVTGPEGDPGAVLLRAGEPVEGHTVMKQRRGRGDHLTDGPGKLAQALGLTLTHDGISLDDGRISLTPPPSIHPVRATPRVGISKAVERPWRFVQADTAAPDVTHTRCTLVPR</sequence>
<keyword evidence="4" id="KW-0234">DNA repair</keyword>
<dbReference type="NCBIfam" id="TIGR00567">
    <property type="entry name" value="3mg"/>
    <property type="match status" value="1"/>
</dbReference>
<evidence type="ECO:0000256" key="2">
    <source>
        <dbReference type="ARBA" id="ARBA00022763"/>
    </source>
</evidence>
<gene>
    <name evidence="5" type="ORF">MNBD_ACTINO01-346</name>
</gene>
<organism evidence="5">
    <name type="scientific">hydrothermal vent metagenome</name>
    <dbReference type="NCBI Taxonomy" id="652676"/>
    <lineage>
        <taxon>unclassified sequences</taxon>
        <taxon>metagenomes</taxon>
        <taxon>ecological metagenomes</taxon>
    </lineage>
</organism>
<evidence type="ECO:0000256" key="1">
    <source>
        <dbReference type="ARBA" id="ARBA00009232"/>
    </source>
</evidence>
<dbReference type="NCBIfam" id="NF002003">
    <property type="entry name" value="PRK00802.1-3"/>
    <property type="match status" value="1"/>
</dbReference>
<evidence type="ECO:0000256" key="3">
    <source>
        <dbReference type="ARBA" id="ARBA00022801"/>
    </source>
</evidence>
<keyword evidence="2" id="KW-0227">DNA damage</keyword>
<keyword evidence="3 5" id="KW-0378">Hydrolase</keyword>
<dbReference type="InterPro" id="IPR036995">
    <property type="entry name" value="MPG_sf"/>
</dbReference>
<dbReference type="CDD" id="cd00540">
    <property type="entry name" value="AAG"/>
    <property type="match status" value="1"/>
</dbReference>
<evidence type="ECO:0000313" key="5">
    <source>
        <dbReference type="EMBL" id="VAV89587.1"/>
    </source>
</evidence>
<protein>
    <submittedName>
        <fullName evidence="5">DNA-3-methyladenine glycosylase II</fullName>
        <ecNumber evidence="5">3.2.2.21</ecNumber>
    </submittedName>
</protein>
<dbReference type="GO" id="GO:0003677">
    <property type="term" value="F:DNA binding"/>
    <property type="evidence" value="ECO:0007669"/>
    <property type="project" value="InterPro"/>
</dbReference>
<dbReference type="EMBL" id="UOEI01000019">
    <property type="protein sequence ID" value="VAV89587.1"/>
    <property type="molecule type" value="Genomic_DNA"/>
</dbReference>
<dbReference type="EC" id="3.2.2.21" evidence="5"/>